<evidence type="ECO:0000256" key="7">
    <source>
        <dbReference type="PIRSR" id="PIRSR600223-1"/>
    </source>
</evidence>
<accession>A0A923L9U2</accession>
<dbReference type="GO" id="GO:0006465">
    <property type="term" value="P:signal peptide processing"/>
    <property type="evidence" value="ECO:0007669"/>
    <property type="project" value="InterPro"/>
</dbReference>
<reference evidence="11" key="1">
    <citation type="submission" date="2020-08" db="EMBL/GenBank/DDBJ databases">
        <title>Genome public.</title>
        <authorList>
            <person name="Liu C."/>
            <person name="Sun Q."/>
        </authorList>
    </citation>
    <scope>NUCLEOTIDE SEQUENCE</scope>
    <source>
        <strain evidence="11">NSJ-68</strain>
    </source>
</reference>
<evidence type="ECO:0000256" key="8">
    <source>
        <dbReference type="RuleBase" id="RU003993"/>
    </source>
</evidence>
<feature type="domain" description="Peptidase S26" evidence="10">
    <location>
        <begin position="27"/>
        <end position="177"/>
    </location>
</feature>
<dbReference type="EC" id="3.4.21.89" evidence="4 8"/>
<dbReference type="InterPro" id="IPR019758">
    <property type="entry name" value="Pept_S26A_signal_pept_1_CS"/>
</dbReference>
<comment type="similarity">
    <text evidence="3 9">Belongs to the peptidase S26 family.</text>
</comment>
<evidence type="ECO:0000313" key="12">
    <source>
        <dbReference type="Proteomes" id="UP000649345"/>
    </source>
</evidence>
<feature type="active site" evidence="7">
    <location>
        <position position="57"/>
    </location>
</feature>
<dbReference type="GO" id="GO:0009003">
    <property type="term" value="F:signal peptidase activity"/>
    <property type="evidence" value="ECO:0007669"/>
    <property type="project" value="UniProtKB-EC"/>
</dbReference>
<evidence type="ECO:0000256" key="5">
    <source>
        <dbReference type="ARBA" id="ARBA00022670"/>
    </source>
</evidence>
<evidence type="ECO:0000256" key="6">
    <source>
        <dbReference type="ARBA" id="ARBA00022801"/>
    </source>
</evidence>
<evidence type="ECO:0000259" key="10">
    <source>
        <dbReference type="Pfam" id="PF10502"/>
    </source>
</evidence>
<dbReference type="GO" id="GO:0004252">
    <property type="term" value="F:serine-type endopeptidase activity"/>
    <property type="evidence" value="ECO:0007669"/>
    <property type="project" value="InterPro"/>
</dbReference>
<dbReference type="PANTHER" id="PTHR43390">
    <property type="entry name" value="SIGNAL PEPTIDASE I"/>
    <property type="match status" value="1"/>
</dbReference>
<protein>
    <recommendedName>
        <fullName evidence="4 8">Signal peptidase I</fullName>
        <ecNumber evidence="4 8">3.4.21.89</ecNumber>
    </recommendedName>
</protein>
<dbReference type="InterPro" id="IPR019533">
    <property type="entry name" value="Peptidase_S26"/>
</dbReference>
<dbReference type="PANTHER" id="PTHR43390:SF1">
    <property type="entry name" value="CHLOROPLAST PROCESSING PEPTIDASE"/>
    <property type="match status" value="1"/>
</dbReference>
<dbReference type="PROSITE" id="PS00501">
    <property type="entry name" value="SPASE_I_1"/>
    <property type="match status" value="1"/>
</dbReference>
<dbReference type="PRINTS" id="PR00727">
    <property type="entry name" value="LEADERPTASE"/>
</dbReference>
<dbReference type="PROSITE" id="PS00760">
    <property type="entry name" value="SPASE_I_2"/>
    <property type="match status" value="1"/>
</dbReference>
<organism evidence="11 12">
    <name type="scientific">Anaerosacchariphilus hominis</name>
    <dbReference type="NCBI Taxonomy" id="2763017"/>
    <lineage>
        <taxon>Bacteria</taxon>
        <taxon>Bacillati</taxon>
        <taxon>Bacillota</taxon>
        <taxon>Clostridia</taxon>
        <taxon>Lachnospirales</taxon>
        <taxon>Lachnospiraceae</taxon>
        <taxon>Anaerosacchariphilus</taxon>
    </lineage>
</organism>
<keyword evidence="8" id="KW-0812">Transmembrane</keyword>
<dbReference type="Gene3D" id="2.10.109.10">
    <property type="entry name" value="Umud Fragment, subunit A"/>
    <property type="match status" value="1"/>
</dbReference>
<comment type="catalytic activity">
    <reaction evidence="1 8">
        <text>Cleavage of hydrophobic, N-terminal signal or leader sequences from secreted and periplasmic proteins.</text>
        <dbReference type="EC" id="3.4.21.89"/>
    </reaction>
</comment>
<comment type="caution">
    <text evidence="11">The sequence shown here is derived from an EMBL/GenBank/DDBJ whole genome shotgun (WGS) entry which is preliminary data.</text>
</comment>
<dbReference type="InterPro" id="IPR019757">
    <property type="entry name" value="Pept_S26A_signal_pept_1_Lys-AS"/>
</dbReference>
<dbReference type="EMBL" id="JACOOR010000001">
    <property type="protein sequence ID" value="MBC5658596.1"/>
    <property type="molecule type" value="Genomic_DNA"/>
</dbReference>
<evidence type="ECO:0000313" key="11">
    <source>
        <dbReference type="EMBL" id="MBC5658596.1"/>
    </source>
</evidence>
<dbReference type="PROSITE" id="PS00761">
    <property type="entry name" value="SPASE_I_3"/>
    <property type="match status" value="1"/>
</dbReference>
<name>A0A923L9U2_9FIRM</name>
<proteinExistence type="inferred from homology"/>
<evidence type="ECO:0000256" key="9">
    <source>
        <dbReference type="RuleBase" id="RU362042"/>
    </source>
</evidence>
<evidence type="ECO:0000256" key="2">
    <source>
        <dbReference type="ARBA" id="ARBA00004401"/>
    </source>
</evidence>
<sequence>MKRDELQSIDEILQGKVEKVQHRKEWRHFLAECIVTVVSVYVIFQYVIGIAFVSGSSMEPTLKDRELVVFYRLDETYQRDDLVILRMPGDVEYIKRIVAEPGETVEFSEDGKLLVNGREQTPEEAMGVTAALSEDIAYPYTVPEGSYFVLGDNRENSRDSRSFGAVKQGQIAGRVFLHMGMTR</sequence>
<dbReference type="InterPro" id="IPR036286">
    <property type="entry name" value="LexA/Signal_pep-like_sf"/>
</dbReference>
<keyword evidence="12" id="KW-1185">Reference proteome</keyword>
<evidence type="ECO:0000256" key="1">
    <source>
        <dbReference type="ARBA" id="ARBA00000677"/>
    </source>
</evidence>
<dbReference type="RefSeq" id="WP_186872708.1">
    <property type="nucleotide sequence ID" value="NZ_JACOOR010000001.1"/>
</dbReference>
<dbReference type="CDD" id="cd06530">
    <property type="entry name" value="S26_SPase_I"/>
    <property type="match status" value="1"/>
</dbReference>
<dbReference type="InterPro" id="IPR019756">
    <property type="entry name" value="Pept_S26A_signal_pept_1_Ser-AS"/>
</dbReference>
<dbReference type="GO" id="GO:0005886">
    <property type="term" value="C:plasma membrane"/>
    <property type="evidence" value="ECO:0007669"/>
    <property type="project" value="UniProtKB-SubCell"/>
</dbReference>
<evidence type="ECO:0000256" key="3">
    <source>
        <dbReference type="ARBA" id="ARBA00009370"/>
    </source>
</evidence>
<dbReference type="SUPFAM" id="SSF51306">
    <property type="entry name" value="LexA/Signal peptidase"/>
    <property type="match status" value="1"/>
</dbReference>
<keyword evidence="5 8" id="KW-0645">Protease</keyword>
<gene>
    <name evidence="11" type="primary">lepB</name>
    <name evidence="11" type="ORF">H8S44_02190</name>
</gene>
<comment type="subcellular location">
    <subcellularLocation>
        <location evidence="2">Cell membrane</location>
        <topology evidence="2">Single-pass type II membrane protein</topology>
    </subcellularLocation>
    <subcellularLocation>
        <location evidence="9">Membrane</location>
        <topology evidence="9">Single-pass type II membrane protein</topology>
    </subcellularLocation>
</comment>
<evidence type="ECO:0000256" key="4">
    <source>
        <dbReference type="ARBA" id="ARBA00013208"/>
    </source>
</evidence>
<dbReference type="Proteomes" id="UP000649345">
    <property type="component" value="Unassembled WGS sequence"/>
</dbReference>
<dbReference type="NCBIfam" id="TIGR02227">
    <property type="entry name" value="sigpep_I_bact"/>
    <property type="match status" value="1"/>
</dbReference>
<keyword evidence="8" id="KW-1133">Transmembrane helix</keyword>
<dbReference type="AlphaFoldDB" id="A0A923L9U2"/>
<feature type="transmembrane region" description="Helical" evidence="8">
    <location>
        <begin position="29"/>
        <end position="53"/>
    </location>
</feature>
<dbReference type="InterPro" id="IPR000223">
    <property type="entry name" value="Pept_S26A_signal_pept_1"/>
</dbReference>
<feature type="active site" evidence="7">
    <location>
        <position position="95"/>
    </location>
</feature>
<keyword evidence="6 8" id="KW-0378">Hydrolase</keyword>
<dbReference type="Pfam" id="PF10502">
    <property type="entry name" value="Peptidase_S26"/>
    <property type="match status" value="1"/>
</dbReference>
<keyword evidence="8" id="KW-0472">Membrane</keyword>